<keyword evidence="2" id="KW-1185">Reference proteome</keyword>
<organism evidence="1 2">
    <name type="scientific">Ficus carica</name>
    <name type="common">Common fig</name>
    <dbReference type="NCBI Taxonomy" id="3494"/>
    <lineage>
        <taxon>Eukaryota</taxon>
        <taxon>Viridiplantae</taxon>
        <taxon>Streptophyta</taxon>
        <taxon>Embryophyta</taxon>
        <taxon>Tracheophyta</taxon>
        <taxon>Spermatophyta</taxon>
        <taxon>Magnoliopsida</taxon>
        <taxon>eudicotyledons</taxon>
        <taxon>Gunneridae</taxon>
        <taxon>Pentapetalae</taxon>
        <taxon>rosids</taxon>
        <taxon>fabids</taxon>
        <taxon>Rosales</taxon>
        <taxon>Moraceae</taxon>
        <taxon>Ficeae</taxon>
        <taxon>Ficus</taxon>
    </lineage>
</organism>
<accession>A0AA88A530</accession>
<sequence>MGICASSQYTNNKARMSLVNWPCTVQIIHFEGKLQEYEHPVKAAQVLSQKQGCFLCSSESMFIDAHVPQLPLNEELQLGQIYFLLPLSQAKTPLSLQDLCALAIKASSALSCSSNRGVGFHQRCCNIPDSGFNVIGINVDR</sequence>
<gene>
    <name evidence="1" type="ORF">TIFTF001_006840</name>
</gene>
<reference evidence="1" key="1">
    <citation type="submission" date="2023-07" db="EMBL/GenBank/DDBJ databases">
        <title>draft genome sequence of fig (Ficus carica).</title>
        <authorList>
            <person name="Takahashi T."/>
            <person name="Nishimura K."/>
        </authorList>
    </citation>
    <scope>NUCLEOTIDE SEQUENCE</scope>
</reference>
<dbReference type="AlphaFoldDB" id="A0AA88A530"/>
<dbReference type="PANTHER" id="PTHR33052">
    <property type="entry name" value="DUF4228 DOMAIN PROTEIN-RELATED"/>
    <property type="match status" value="1"/>
</dbReference>
<dbReference type="EMBL" id="BTGU01000007">
    <property type="protein sequence ID" value="GMN37471.1"/>
    <property type="molecule type" value="Genomic_DNA"/>
</dbReference>
<name>A0AA88A530_FICCA</name>
<proteinExistence type="predicted"/>
<evidence type="ECO:0000313" key="1">
    <source>
        <dbReference type="EMBL" id="GMN37471.1"/>
    </source>
</evidence>
<comment type="caution">
    <text evidence="1">The sequence shown here is derived from an EMBL/GenBank/DDBJ whole genome shotgun (WGS) entry which is preliminary data.</text>
</comment>
<dbReference type="Pfam" id="PF14009">
    <property type="entry name" value="PADRE"/>
    <property type="match status" value="1"/>
</dbReference>
<dbReference type="InterPro" id="IPR025322">
    <property type="entry name" value="PADRE_dom"/>
</dbReference>
<dbReference type="Proteomes" id="UP001187192">
    <property type="component" value="Unassembled WGS sequence"/>
</dbReference>
<protein>
    <submittedName>
        <fullName evidence="1">Uncharacterized protein</fullName>
    </submittedName>
</protein>
<evidence type="ECO:0000313" key="2">
    <source>
        <dbReference type="Proteomes" id="UP001187192"/>
    </source>
</evidence>